<dbReference type="GO" id="GO:0004827">
    <property type="term" value="F:proline-tRNA ligase activity"/>
    <property type="evidence" value="ECO:0007669"/>
    <property type="project" value="UniProtKB-UniRule"/>
</dbReference>
<dbReference type="EC" id="6.1.1.15" evidence="8"/>
<comment type="subcellular location">
    <subcellularLocation>
        <location evidence="8">Cytoplasm</location>
    </subcellularLocation>
</comment>
<dbReference type="OrthoDB" id="9809052at2"/>
<accession>A0A4R0XX47</accession>
<dbReference type="GO" id="GO:0017101">
    <property type="term" value="C:aminoacyl-tRNA synthetase multienzyme complex"/>
    <property type="evidence" value="ECO:0007669"/>
    <property type="project" value="TreeGrafter"/>
</dbReference>
<dbReference type="GO" id="GO:0005524">
    <property type="term" value="F:ATP binding"/>
    <property type="evidence" value="ECO:0007669"/>
    <property type="project" value="UniProtKB-UniRule"/>
</dbReference>
<evidence type="ECO:0000313" key="11">
    <source>
        <dbReference type="Proteomes" id="UP000291072"/>
    </source>
</evidence>
<organism evidence="10 11">
    <name type="scientific">Mycoplasma todarodis</name>
    <dbReference type="NCBI Taxonomy" id="1937191"/>
    <lineage>
        <taxon>Bacteria</taxon>
        <taxon>Bacillati</taxon>
        <taxon>Mycoplasmatota</taxon>
        <taxon>Mollicutes</taxon>
        <taxon>Mycoplasmataceae</taxon>
        <taxon>Mycoplasma</taxon>
    </lineage>
</organism>
<comment type="subunit">
    <text evidence="8">Homodimer.</text>
</comment>
<dbReference type="Gene3D" id="3.30.930.10">
    <property type="entry name" value="Bira Bifunctional Protein, Domain 2"/>
    <property type="match status" value="1"/>
</dbReference>
<dbReference type="EMBL" id="PSZP01000005">
    <property type="protein sequence ID" value="TCG11581.1"/>
    <property type="molecule type" value="Genomic_DNA"/>
</dbReference>
<dbReference type="InterPro" id="IPR033721">
    <property type="entry name" value="ProRS_core_arch_euk"/>
</dbReference>
<comment type="similarity">
    <text evidence="8">Belongs to the class-II aminoacyl-tRNA synthetase family. ProS type 3 subfamily.</text>
</comment>
<dbReference type="RefSeq" id="WP_131613243.1">
    <property type="nucleotide sequence ID" value="NZ_PSZP01000005.1"/>
</dbReference>
<dbReference type="Pfam" id="PF09180">
    <property type="entry name" value="ProRS-C_1"/>
    <property type="match status" value="1"/>
</dbReference>
<sequence length="478" mass="54680">MKKLDKITPQNEDFSRWYTDVVKQGQLMEYGPVKGTIVFKPNSYGIWENIQMEFNKVIRSKGVKNVYLPVLIPLSYIEKEKDHVKGFAPELATITKVGDKELNEYSVIRPTSEVLFGELFAKEVNSYNDLPIMYNQWANVLRWEKTTNPFLRTSEFLWQEGHTTHATAIEARKLSRTMIKEYAKFLEKYLAIPTIVGKKTPKEKFAGAVTTYTIEAMMKDGKALQSGTSHYLGQNFAKAFNISFQNKDNKQELAYQTSWGVSTRLIGAIIMTHGDDRGIIIPPRVAPTQIDIIEVFGHKHENVHTAAVELQKTLGRKWRVNLDASSKGPGFKAGQSEIQGTPLRIEVGPRDLEEGIVTLVRRDTLEKIQMPIDEVKKQIKPLLDDIHNNLLTSAKARLEEKTIYTESYEEFKSIFKDDKNLKFVIVPFAGNDKDEEMIKRETLASTRCLPFKFEKPGRRKCIITGQLTNRFVVFAKAY</sequence>
<dbReference type="Pfam" id="PF03129">
    <property type="entry name" value="HGTP_anticodon"/>
    <property type="match status" value="1"/>
</dbReference>
<keyword evidence="2 8" id="KW-0436">Ligase</keyword>
<dbReference type="InterPro" id="IPR002316">
    <property type="entry name" value="Pro-tRNA-ligase_IIa"/>
</dbReference>
<dbReference type="InterPro" id="IPR004154">
    <property type="entry name" value="Anticodon-bd"/>
</dbReference>
<evidence type="ECO:0000256" key="4">
    <source>
        <dbReference type="ARBA" id="ARBA00022840"/>
    </source>
</evidence>
<evidence type="ECO:0000256" key="3">
    <source>
        <dbReference type="ARBA" id="ARBA00022741"/>
    </source>
</evidence>
<evidence type="ECO:0000256" key="6">
    <source>
        <dbReference type="ARBA" id="ARBA00023146"/>
    </source>
</evidence>
<dbReference type="SMART" id="SM00946">
    <property type="entry name" value="ProRS-C_1"/>
    <property type="match status" value="1"/>
</dbReference>
<dbReference type="InterPro" id="IPR004499">
    <property type="entry name" value="Pro-tRNA-ligase_IIa_arc-type"/>
</dbReference>
<dbReference type="Gene3D" id="3.30.110.30">
    <property type="entry name" value="C-terminal domain of ProRS"/>
    <property type="match status" value="1"/>
</dbReference>
<protein>
    <recommendedName>
        <fullName evidence="8">Proline--tRNA ligase</fullName>
        <ecNumber evidence="8">6.1.1.15</ecNumber>
    </recommendedName>
    <alternativeName>
        <fullName evidence="8">Prolyl-tRNA synthetase</fullName>
        <shortName evidence="8">ProRS</shortName>
    </alternativeName>
</protein>
<evidence type="ECO:0000313" key="10">
    <source>
        <dbReference type="EMBL" id="TCG11581.1"/>
    </source>
</evidence>
<comment type="catalytic activity">
    <reaction evidence="7 8">
        <text>tRNA(Pro) + L-proline + ATP = L-prolyl-tRNA(Pro) + AMP + diphosphate</text>
        <dbReference type="Rhea" id="RHEA:14305"/>
        <dbReference type="Rhea" id="RHEA-COMP:9700"/>
        <dbReference type="Rhea" id="RHEA-COMP:9702"/>
        <dbReference type="ChEBI" id="CHEBI:30616"/>
        <dbReference type="ChEBI" id="CHEBI:33019"/>
        <dbReference type="ChEBI" id="CHEBI:60039"/>
        <dbReference type="ChEBI" id="CHEBI:78442"/>
        <dbReference type="ChEBI" id="CHEBI:78532"/>
        <dbReference type="ChEBI" id="CHEBI:456215"/>
        <dbReference type="EC" id="6.1.1.15"/>
    </reaction>
</comment>
<dbReference type="InterPro" id="IPR036621">
    <property type="entry name" value="Anticodon-bd_dom_sf"/>
</dbReference>
<dbReference type="CDD" id="cd00778">
    <property type="entry name" value="ProRS_core_arch_euk"/>
    <property type="match status" value="1"/>
</dbReference>
<dbReference type="PANTHER" id="PTHR43382:SF2">
    <property type="entry name" value="BIFUNCTIONAL GLUTAMATE_PROLINE--TRNA LIGASE"/>
    <property type="match status" value="1"/>
</dbReference>
<evidence type="ECO:0000256" key="2">
    <source>
        <dbReference type="ARBA" id="ARBA00022598"/>
    </source>
</evidence>
<evidence type="ECO:0000256" key="5">
    <source>
        <dbReference type="ARBA" id="ARBA00022917"/>
    </source>
</evidence>
<dbReference type="InterPro" id="IPR002314">
    <property type="entry name" value="aa-tRNA-synt_IIb"/>
</dbReference>
<dbReference type="FunFam" id="3.30.930.10:FF:000037">
    <property type="entry name" value="Proline--tRNA ligase"/>
    <property type="match status" value="1"/>
</dbReference>
<dbReference type="AlphaFoldDB" id="A0A4R0XX47"/>
<dbReference type="SUPFAM" id="SSF52954">
    <property type="entry name" value="Class II aaRS ABD-related"/>
    <property type="match status" value="1"/>
</dbReference>
<dbReference type="Pfam" id="PF00587">
    <property type="entry name" value="tRNA-synt_2b"/>
    <property type="match status" value="1"/>
</dbReference>
<keyword evidence="11" id="KW-1185">Reference proteome</keyword>
<evidence type="ECO:0000259" key="9">
    <source>
        <dbReference type="PROSITE" id="PS50862"/>
    </source>
</evidence>
<evidence type="ECO:0000256" key="8">
    <source>
        <dbReference type="HAMAP-Rule" id="MF_01571"/>
    </source>
</evidence>
<reference evidence="10 11" key="1">
    <citation type="submission" date="2018-02" db="EMBL/GenBank/DDBJ databases">
        <title>Mycoplasma marinum and Mycoplasma todarodis sp. nov., moderately halophilic and psychrotolerant mycoplasmas isolated from cephalopods.</title>
        <authorList>
            <person name="Viver T."/>
        </authorList>
    </citation>
    <scope>NUCLEOTIDE SEQUENCE [LARGE SCALE GENOMIC DNA]</scope>
    <source>
        <strain evidence="10 11">5H</strain>
    </source>
</reference>
<dbReference type="InterPro" id="IPR006195">
    <property type="entry name" value="aa-tRNA-synth_II"/>
</dbReference>
<dbReference type="PANTHER" id="PTHR43382">
    <property type="entry name" value="PROLYL-TRNA SYNTHETASE"/>
    <property type="match status" value="1"/>
</dbReference>
<comment type="domain">
    <text evidence="8">Consists of three domains: the N-terminal catalytic domain, the anticodon-binding domain and the C-terminal extension.</text>
</comment>
<dbReference type="Proteomes" id="UP000291072">
    <property type="component" value="Unassembled WGS sequence"/>
</dbReference>
<dbReference type="InterPro" id="IPR045864">
    <property type="entry name" value="aa-tRNA-synth_II/BPL/LPL"/>
</dbReference>
<dbReference type="NCBIfam" id="TIGR00408">
    <property type="entry name" value="proS_fam_I"/>
    <property type="match status" value="1"/>
</dbReference>
<dbReference type="Gene3D" id="3.40.50.800">
    <property type="entry name" value="Anticodon-binding domain"/>
    <property type="match status" value="1"/>
</dbReference>
<dbReference type="InterPro" id="IPR017449">
    <property type="entry name" value="Pro-tRNA_synth_II"/>
</dbReference>
<feature type="domain" description="Aminoacyl-transfer RNA synthetases class-II family profile" evidence="9">
    <location>
        <begin position="35"/>
        <end position="282"/>
    </location>
</feature>
<keyword evidence="6 8" id="KW-0030">Aminoacyl-tRNA synthetase</keyword>
<dbReference type="InterPro" id="IPR016061">
    <property type="entry name" value="Pro-tRNA_ligase_II_C"/>
</dbReference>
<dbReference type="SUPFAM" id="SSF64586">
    <property type="entry name" value="C-terminal domain of ProRS"/>
    <property type="match status" value="1"/>
</dbReference>
<dbReference type="PROSITE" id="PS50862">
    <property type="entry name" value="AA_TRNA_LIGASE_II"/>
    <property type="match status" value="1"/>
</dbReference>
<proteinExistence type="inferred from homology"/>
<keyword evidence="4 8" id="KW-0067">ATP-binding</keyword>
<comment type="function">
    <text evidence="8">Catalyzes the attachment of proline to tRNA(Pro) in a two-step reaction: proline is first activated by ATP to form Pro-AMP and then transferred to the acceptor end of tRNA(Pro).</text>
</comment>
<evidence type="ECO:0000256" key="1">
    <source>
        <dbReference type="ARBA" id="ARBA00022490"/>
    </source>
</evidence>
<keyword evidence="5 8" id="KW-0648">Protein biosynthesis</keyword>
<evidence type="ECO:0000256" key="7">
    <source>
        <dbReference type="ARBA" id="ARBA00047671"/>
    </source>
</evidence>
<gene>
    <name evidence="8" type="primary">proS</name>
    <name evidence="10" type="ORF">C4B25_01205</name>
</gene>
<dbReference type="GO" id="GO:0005737">
    <property type="term" value="C:cytoplasm"/>
    <property type="evidence" value="ECO:0007669"/>
    <property type="project" value="UniProtKB-SubCell"/>
</dbReference>
<dbReference type="SUPFAM" id="SSF55681">
    <property type="entry name" value="Class II aaRS and biotin synthetases"/>
    <property type="match status" value="1"/>
</dbReference>
<name>A0A4R0XX47_9MOLU</name>
<keyword evidence="1 8" id="KW-0963">Cytoplasm</keyword>
<keyword evidence="3 8" id="KW-0547">Nucleotide-binding</keyword>
<dbReference type="GO" id="GO:0006433">
    <property type="term" value="P:prolyl-tRNA aminoacylation"/>
    <property type="evidence" value="ECO:0007669"/>
    <property type="project" value="UniProtKB-UniRule"/>
</dbReference>
<dbReference type="PRINTS" id="PR01046">
    <property type="entry name" value="TRNASYNTHPRO"/>
</dbReference>
<dbReference type="HAMAP" id="MF_01571">
    <property type="entry name" value="Pro_tRNA_synth_type3"/>
    <property type="match status" value="1"/>
</dbReference>
<comment type="caution">
    <text evidence="10">The sequence shown here is derived from an EMBL/GenBank/DDBJ whole genome shotgun (WGS) entry which is preliminary data.</text>
</comment>